<accession>A0A940WR51</accession>
<sequence>MSSLFEKKLKNVKVPLTIKRFFNGSVHPDKMSEKQIEQYQLTSIKEIVKKAYEKSELYRQKLDGVNVHPRDIKQLSDLTKLPFLTKEELRGNPYILLTCDKKDIALVQVSTGTSGGEEIYMMYTWNDYYLHDLAPRYPDLFEVDPGDVCLNALPYEMSAAGLAFHKTFMEGCEATVIPAGKGGAYSAPKKTVKLLRDLRPNVVITTPSWAMLLAEEAESQNFELSELQLKKLWITGEGCSPAFRERLEKRWGATANFFYGSLECGVLGIECDDHDGYHVTQAHALIEIVDPESGEVLDEGEIGEIVVTSMLRYDTPIIRFRTGDIGYVDSEQCSCGVTLPKFHLRGRVSDQIRYNGTTLSPFYLEEFLMREPDIGDWFEFVVKKDEDNESIKVRCELADDVEASAYLADSLASKLEYSSGIPFTFEFVDKLERPQGKTVRVVNE</sequence>
<comment type="caution">
    <text evidence="3">The sequence shown here is derived from an EMBL/GenBank/DDBJ whole genome shotgun (WGS) entry which is preliminary data.</text>
</comment>
<dbReference type="PANTHER" id="PTHR43845:SF1">
    <property type="entry name" value="BLR5969 PROTEIN"/>
    <property type="match status" value="1"/>
</dbReference>
<dbReference type="GO" id="GO:0016874">
    <property type="term" value="F:ligase activity"/>
    <property type="evidence" value="ECO:0007669"/>
    <property type="project" value="UniProtKB-KW"/>
</dbReference>
<feature type="domain" description="AMP-dependent synthetase/ligase" evidence="1">
    <location>
        <begin position="92"/>
        <end position="308"/>
    </location>
</feature>
<dbReference type="Pfam" id="PF00501">
    <property type="entry name" value="AMP-binding"/>
    <property type="match status" value="1"/>
</dbReference>
<keyword evidence="4" id="KW-1185">Reference proteome</keyword>
<dbReference type="RefSeq" id="WP_210596483.1">
    <property type="nucleotide sequence ID" value="NZ_JAGKSQ010000002.1"/>
</dbReference>
<dbReference type="Proteomes" id="UP000678228">
    <property type="component" value="Unassembled WGS sequence"/>
</dbReference>
<evidence type="ECO:0000259" key="1">
    <source>
        <dbReference type="Pfam" id="PF00501"/>
    </source>
</evidence>
<evidence type="ECO:0000313" key="4">
    <source>
        <dbReference type="Proteomes" id="UP000678228"/>
    </source>
</evidence>
<dbReference type="SUPFAM" id="SSF56801">
    <property type="entry name" value="Acetyl-CoA synthetase-like"/>
    <property type="match status" value="1"/>
</dbReference>
<dbReference type="InterPro" id="IPR028154">
    <property type="entry name" value="AMP-dep_Lig_C"/>
</dbReference>
<proteinExistence type="predicted"/>
<dbReference type="InterPro" id="IPR045851">
    <property type="entry name" value="AMP-bd_C_sf"/>
</dbReference>
<gene>
    <name evidence="3" type="ORF">J7W16_06630</name>
</gene>
<evidence type="ECO:0000259" key="2">
    <source>
        <dbReference type="Pfam" id="PF14535"/>
    </source>
</evidence>
<dbReference type="Gene3D" id="3.40.50.12780">
    <property type="entry name" value="N-terminal domain of ligase-like"/>
    <property type="match status" value="1"/>
</dbReference>
<dbReference type="AlphaFoldDB" id="A0A940WR51"/>
<dbReference type="PANTHER" id="PTHR43845">
    <property type="entry name" value="BLR5969 PROTEIN"/>
    <property type="match status" value="1"/>
</dbReference>
<evidence type="ECO:0000313" key="3">
    <source>
        <dbReference type="EMBL" id="MBP3950806.1"/>
    </source>
</evidence>
<dbReference type="EMBL" id="JAGKSQ010000002">
    <property type="protein sequence ID" value="MBP3950806.1"/>
    <property type="molecule type" value="Genomic_DNA"/>
</dbReference>
<reference evidence="3" key="1">
    <citation type="submission" date="2021-03" db="EMBL/GenBank/DDBJ databases">
        <title>Bacillus suaedae sp. nov., isolated from Suaeda aralocaspica.</title>
        <authorList>
            <person name="Lei R.F.R."/>
        </authorList>
    </citation>
    <scope>NUCLEOTIDE SEQUENCE</scope>
    <source>
        <strain evidence="3">YZJH907-2</strain>
    </source>
</reference>
<dbReference type="Pfam" id="PF14535">
    <property type="entry name" value="AMP-binding_C_2"/>
    <property type="match status" value="1"/>
</dbReference>
<organism evidence="3 4">
    <name type="scientific">Halalkalibacter suaedae</name>
    <dbReference type="NCBI Taxonomy" id="2822140"/>
    <lineage>
        <taxon>Bacteria</taxon>
        <taxon>Bacillati</taxon>
        <taxon>Bacillota</taxon>
        <taxon>Bacilli</taxon>
        <taxon>Bacillales</taxon>
        <taxon>Bacillaceae</taxon>
        <taxon>Halalkalibacter</taxon>
    </lineage>
</organism>
<feature type="domain" description="AMP-dependent ligase C-terminal" evidence="2">
    <location>
        <begin position="356"/>
        <end position="443"/>
    </location>
</feature>
<keyword evidence="3" id="KW-0436">Ligase</keyword>
<dbReference type="InterPro" id="IPR000873">
    <property type="entry name" value="AMP-dep_synth/lig_dom"/>
</dbReference>
<name>A0A940WR51_9BACI</name>
<dbReference type="InterPro" id="IPR042099">
    <property type="entry name" value="ANL_N_sf"/>
</dbReference>
<protein>
    <submittedName>
        <fullName evidence="3">Phenylacetate--CoA ligase family protein</fullName>
    </submittedName>
</protein>
<dbReference type="Gene3D" id="3.30.300.30">
    <property type="match status" value="1"/>
</dbReference>